<gene>
    <name evidence="1" type="ORF">J4709_29425</name>
</gene>
<dbReference type="EMBL" id="JAGEPF010000018">
    <property type="protein sequence ID" value="MBO2461698.1"/>
    <property type="molecule type" value="Genomic_DNA"/>
</dbReference>
<accession>A0ABS3RY61</accession>
<sequence>MRNTHSVMDDMLAAHGGDLDRLLNVAQANVAALAEVLQDAVDAPETVSAAVFARILTDTSTELKWVAAHVTNGMPPQAPSAA</sequence>
<comment type="caution">
    <text evidence="1">The sequence shown here is derived from an EMBL/GenBank/DDBJ whole genome shotgun (WGS) entry which is preliminary data.</text>
</comment>
<keyword evidence="2" id="KW-1185">Reference proteome</keyword>
<reference evidence="1 2" key="1">
    <citation type="submission" date="2021-03" db="EMBL/GenBank/DDBJ databases">
        <title>Actinomadura violae sp. nov., isolated from lichen in Thailand.</title>
        <authorList>
            <person name="Kanchanasin P."/>
            <person name="Saeng-In P."/>
            <person name="Phongsopitanun W."/>
            <person name="Yuki M."/>
            <person name="Kudo T."/>
            <person name="Ohkuma M."/>
            <person name="Tanasupawat S."/>
        </authorList>
    </citation>
    <scope>NUCLEOTIDE SEQUENCE [LARGE SCALE GENOMIC DNA]</scope>
    <source>
        <strain evidence="1 2">LCR2-06</strain>
    </source>
</reference>
<organism evidence="1 2">
    <name type="scientific">Actinomadura violacea</name>
    <dbReference type="NCBI Taxonomy" id="2819934"/>
    <lineage>
        <taxon>Bacteria</taxon>
        <taxon>Bacillati</taxon>
        <taxon>Actinomycetota</taxon>
        <taxon>Actinomycetes</taxon>
        <taxon>Streptosporangiales</taxon>
        <taxon>Thermomonosporaceae</taxon>
        <taxon>Actinomadura</taxon>
    </lineage>
</organism>
<dbReference type="Proteomes" id="UP000680206">
    <property type="component" value="Unassembled WGS sequence"/>
</dbReference>
<protein>
    <submittedName>
        <fullName evidence="1">Uncharacterized protein</fullName>
    </submittedName>
</protein>
<name>A0ABS3RY61_9ACTN</name>
<dbReference type="RefSeq" id="WP_208245156.1">
    <property type="nucleotide sequence ID" value="NZ_JAGEPF010000018.1"/>
</dbReference>
<evidence type="ECO:0000313" key="2">
    <source>
        <dbReference type="Proteomes" id="UP000680206"/>
    </source>
</evidence>
<proteinExistence type="predicted"/>
<evidence type="ECO:0000313" key="1">
    <source>
        <dbReference type="EMBL" id="MBO2461698.1"/>
    </source>
</evidence>